<dbReference type="Gene3D" id="3.40.50.300">
    <property type="entry name" value="P-loop containing nucleotide triphosphate hydrolases"/>
    <property type="match status" value="1"/>
</dbReference>
<protein>
    <submittedName>
        <fullName evidence="2">ABC transporter ATP-binding protein</fullName>
    </submittedName>
</protein>
<dbReference type="RefSeq" id="WP_144307613.1">
    <property type="nucleotide sequence ID" value="NZ_QMIF01000251.1"/>
</dbReference>
<evidence type="ECO:0000313" key="3">
    <source>
        <dbReference type="Proteomes" id="UP000434052"/>
    </source>
</evidence>
<comment type="caution">
    <text evidence="2">The sequence shown here is derived from an EMBL/GenBank/DDBJ whole genome shotgun (WGS) entry which is preliminary data.</text>
</comment>
<dbReference type="SUPFAM" id="SSF52540">
    <property type="entry name" value="P-loop containing nucleoside triphosphate hydrolases"/>
    <property type="match status" value="1"/>
</dbReference>
<dbReference type="GO" id="GO:0016887">
    <property type="term" value="F:ATP hydrolysis activity"/>
    <property type="evidence" value="ECO:0007669"/>
    <property type="project" value="InterPro"/>
</dbReference>
<sequence>MLSIQNLHVNIDEREVLKGINLYIEEGSTFILFGLNGSGKTTLLMTLTSFANYEVRQAS</sequence>
<dbReference type="InterPro" id="IPR027417">
    <property type="entry name" value="P-loop_NTPase"/>
</dbReference>
<evidence type="ECO:0000313" key="2">
    <source>
        <dbReference type="EMBL" id="TVM25951.1"/>
    </source>
</evidence>
<name>A0A6P1Z8V2_9BACT</name>
<gene>
    <name evidence="2" type="ORF">DQK91_22995</name>
</gene>
<feature type="domain" description="ABC transporter" evidence="1">
    <location>
        <begin position="17"/>
        <end position="51"/>
    </location>
</feature>
<dbReference type="EMBL" id="QMIF01000251">
    <property type="protein sequence ID" value="TVM25951.1"/>
    <property type="molecule type" value="Genomic_DNA"/>
</dbReference>
<accession>A0A6P1Z8V2</accession>
<dbReference type="GO" id="GO:0005524">
    <property type="term" value="F:ATP binding"/>
    <property type="evidence" value="ECO:0007669"/>
    <property type="project" value="UniProtKB-KW"/>
</dbReference>
<keyword evidence="2" id="KW-0547">Nucleotide-binding</keyword>
<dbReference type="OrthoDB" id="9809450at2"/>
<reference evidence="2 3" key="1">
    <citation type="submission" date="2018-06" db="EMBL/GenBank/DDBJ databases">
        <title>Complete genome of Desulfovibrio marinus P48SEP.</title>
        <authorList>
            <person name="Crispim J.S."/>
            <person name="Vidigal P.M.P."/>
            <person name="Silva L.C.F."/>
            <person name="Araujo L.C."/>
            <person name="Laguardia C.N."/>
            <person name="Dias R.S."/>
            <person name="Sousa M.P."/>
            <person name="Paula S.O."/>
            <person name="Silva C."/>
        </authorList>
    </citation>
    <scope>NUCLEOTIDE SEQUENCE [LARGE SCALE GENOMIC DNA]</scope>
    <source>
        <strain evidence="2 3">P48SEP</strain>
    </source>
</reference>
<dbReference type="AlphaFoldDB" id="A0A6P1Z8V2"/>
<dbReference type="Proteomes" id="UP000434052">
    <property type="component" value="Unassembled WGS sequence"/>
</dbReference>
<evidence type="ECO:0000259" key="1">
    <source>
        <dbReference type="Pfam" id="PF00005"/>
    </source>
</evidence>
<dbReference type="Pfam" id="PF00005">
    <property type="entry name" value="ABC_tran"/>
    <property type="match status" value="1"/>
</dbReference>
<organism evidence="2 3">
    <name type="scientific">Oceanidesulfovibrio marinus</name>
    <dbReference type="NCBI Taxonomy" id="370038"/>
    <lineage>
        <taxon>Bacteria</taxon>
        <taxon>Pseudomonadati</taxon>
        <taxon>Thermodesulfobacteriota</taxon>
        <taxon>Desulfovibrionia</taxon>
        <taxon>Desulfovibrionales</taxon>
        <taxon>Desulfovibrionaceae</taxon>
        <taxon>Oceanidesulfovibrio</taxon>
    </lineage>
</organism>
<dbReference type="InterPro" id="IPR003439">
    <property type="entry name" value="ABC_transporter-like_ATP-bd"/>
</dbReference>
<feature type="non-terminal residue" evidence="2">
    <location>
        <position position="59"/>
    </location>
</feature>
<proteinExistence type="predicted"/>
<keyword evidence="2" id="KW-0067">ATP-binding</keyword>